<proteinExistence type="predicted"/>
<reference evidence="1" key="1">
    <citation type="submission" date="2019-08" db="EMBL/GenBank/DDBJ databases">
        <title>Genome sequence of Clostridiales bacterium MT110.</title>
        <authorList>
            <person name="Cao J."/>
        </authorList>
    </citation>
    <scope>NUCLEOTIDE SEQUENCE</scope>
    <source>
        <strain evidence="1">MT110</strain>
    </source>
</reference>
<keyword evidence="2" id="KW-1185">Reference proteome</keyword>
<dbReference type="EMBL" id="CP042469">
    <property type="protein sequence ID" value="QOX63623.1"/>
    <property type="molecule type" value="Genomic_DNA"/>
</dbReference>
<organism evidence="1 2">
    <name type="scientific">Anoxybacterium hadale</name>
    <dbReference type="NCBI Taxonomy" id="3408580"/>
    <lineage>
        <taxon>Bacteria</taxon>
        <taxon>Bacillati</taxon>
        <taxon>Bacillota</taxon>
        <taxon>Clostridia</taxon>
        <taxon>Peptostreptococcales</taxon>
        <taxon>Anaerovoracaceae</taxon>
        <taxon>Anoxybacterium</taxon>
    </lineage>
</organism>
<accession>A0ACD1AAS3</accession>
<protein>
    <submittedName>
        <fullName evidence="1">CYTH domain-containing protein</fullName>
    </submittedName>
</protein>
<name>A0ACD1AAS3_9FIRM</name>
<gene>
    <name evidence="1" type="ORF">FRZ06_09800</name>
</gene>
<sequence length="210" mass="24162">MEIEMKYVIGDREIARNIWEDEYLSGIEEKDSREKVYMKAAYFDTDDHILSKNDIAFRVRMEGPRIVASLKWKGASEDGLHTREEINVPVKDEACFILPNPEIFKESDIGRDMIALLNGKPLNSLLETRFLRSRLRVDTGKSICEVAIDEGEIVTDYGTTPICELEIELFSGDQEDIKKMGELLAEKYQLIPEDRSKYARGLSLLEEHEL</sequence>
<dbReference type="Proteomes" id="UP000594014">
    <property type="component" value="Chromosome"/>
</dbReference>
<evidence type="ECO:0000313" key="1">
    <source>
        <dbReference type="EMBL" id="QOX63623.1"/>
    </source>
</evidence>
<evidence type="ECO:0000313" key="2">
    <source>
        <dbReference type="Proteomes" id="UP000594014"/>
    </source>
</evidence>